<organism evidence="1 2">
    <name type="scientific">Melastoma candidum</name>
    <dbReference type="NCBI Taxonomy" id="119954"/>
    <lineage>
        <taxon>Eukaryota</taxon>
        <taxon>Viridiplantae</taxon>
        <taxon>Streptophyta</taxon>
        <taxon>Embryophyta</taxon>
        <taxon>Tracheophyta</taxon>
        <taxon>Spermatophyta</taxon>
        <taxon>Magnoliopsida</taxon>
        <taxon>eudicotyledons</taxon>
        <taxon>Gunneridae</taxon>
        <taxon>Pentapetalae</taxon>
        <taxon>rosids</taxon>
        <taxon>malvids</taxon>
        <taxon>Myrtales</taxon>
        <taxon>Melastomataceae</taxon>
        <taxon>Melastomatoideae</taxon>
        <taxon>Melastomateae</taxon>
        <taxon>Melastoma</taxon>
    </lineage>
</organism>
<sequence>MQVEADCLLLPPHLHHHNHLSYPPSFHDFPSPSSLDDALLLPILPSDDDDDIPDVDMISDVCDWFSDDSHLSPPVPSREYSHRLPDLSLVSDESGYSSGSSVQNPSPLVFPGESIGFDGRSAIFHLIRAYGEAKASQQEVLARVILTRLKDGSSPSGNPLERMAYHFVMASGDDRWDGHDHLARGSLENSADALYAFYQTIPVGRFAHLAANSAILKVIPEDTHKIHIVDFAIEEGIQWPPLIYEMASRGWRSLRLTSTGWGDQQDADLARERFRETEGRLCKFASSLGLKLMMEEVDIAGLVAELGKRSSRTGEFIAFNSMVGLPHMRSCNSLTACRVAEFLRAAKDSIDIIGGNGMGIIVMGDSMGLGEESSKGYLSFLESKLVQTQTLFEAMEFHFPENLGEARIAMECLFLGDSPTSRFGFREWEEISNTTDAIAGMGLRPREMSETQAAEAKQVVGEGEGPYWVRAGGNEMSLNYLGTKLASVSCWN</sequence>
<evidence type="ECO:0000313" key="2">
    <source>
        <dbReference type="Proteomes" id="UP001057402"/>
    </source>
</evidence>
<accession>A0ACB9R3D1</accession>
<proteinExistence type="predicted"/>
<reference evidence="2" key="1">
    <citation type="journal article" date="2023" name="Front. Plant Sci.">
        <title>Chromosomal-level genome assembly of Melastoma candidum provides insights into trichome evolution.</title>
        <authorList>
            <person name="Zhong Y."/>
            <person name="Wu W."/>
            <person name="Sun C."/>
            <person name="Zou P."/>
            <person name="Liu Y."/>
            <person name="Dai S."/>
            <person name="Zhou R."/>
        </authorList>
    </citation>
    <scope>NUCLEOTIDE SEQUENCE [LARGE SCALE GENOMIC DNA]</scope>
</reference>
<gene>
    <name evidence="1" type="ORF">MLD38_011509</name>
</gene>
<keyword evidence="2" id="KW-1185">Reference proteome</keyword>
<dbReference type="Proteomes" id="UP001057402">
    <property type="component" value="Chromosome 4"/>
</dbReference>
<comment type="caution">
    <text evidence="1">The sequence shown here is derived from an EMBL/GenBank/DDBJ whole genome shotgun (WGS) entry which is preliminary data.</text>
</comment>
<evidence type="ECO:0000313" key="1">
    <source>
        <dbReference type="EMBL" id="KAI4373379.1"/>
    </source>
</evidence>
<dbReference type="EMBL" id="CM042883">
    <property type="protein sequence ID" value="KAI4373379.1"/>
    <property type="molecule type" value="Genomic_DNA"/>
</dbReference>
<name>A0ACB9R3D1_9MYRT</name>
<protein>
    <submittedName>
        <fullName evidence="1">Uncharacterized protein</fullName>
    </submittedName>
</protein>